<evidence type="ECO:0008006" key="4">
    <source>
        <dbReference type="Google" id="ProtNLM"/>
    </source>
</evidence>
<dbReference type="eggNOG" id="ENOG5032VJH">
    <property type="taxonomic scope" value="Bacteria"/>
</dbReference>
<dbReference type="RefSeq" id="WP_015056737.1">
    <property type="nucleotide sequence ID" value="NC_019012.1"/>
</dbReference>
<sequence length="112" mass="12691">MKSYPIHRGVDNEIEFRGLRGLHFYYAAGGLIASVFVTLFSYILGLPILVALFVLAVGSGGTLAWCYTQNNRHGRWGAVKQQVQRLRPQYVCQHQSFNRLIPVRTTVARTPR</sequence>
<dbReference type="OrthoDB" id="1273979at2"/>
<keyword evidence="2" id="KW-0614">Plasmid</keyword>
<protein>
    <recommendedName>
        <fullName evidence="4">DUF4133 domain-containing protein</fullName>
    </recommendedName>
</protein>
<proteinExistence type="predicted"/>
<reference evidence="2 3" key="1">
    <citation type="journal article" date="2012" name="J. Bacteriol.">
        <title>Genome Sequence of Fibrella aestuarina BUZ 2T, a Filamentous Marine Bacterium.</title>
        <authorList>
            <person name="Filippini M."/>
            <person name="Qi W."/>
            <person name="Blom J."/>
            <person name="Goesmann A."/>
            <person name="Smits T.H."/>
            <person name="Bagheri H.C."/>
        </authorList>
    </citation>
    <scope>NUCLEOTIDE SEQUENCE [LARGE SCALE GENOMIC DNA]</scope>
    <source>
        <strain evidence="3">BUZ 2T</strain>
        <plasmid evidence="2 3">pFAES01</plasmid>
    </source>
</reference>
<evidence type="ECO:0000313" key="3">
    <source>
        <dbReference type="Proteomes" id="UP000011058"/>
    </source>
</evidence>
<accession>I0KHF4</accession>
<organism evidence="2 3">
    <name type="scientific">Fibrella aestuarina BUZ 2</name>
    <dbReference type="NCBI Taxonomy" id="1166018"/>
    <lineage>
        <taxon>Bacteria</taxon>
        <taxon>Pseudomonadati</taxon>
        <taxon>Bacteroidota</taxon>
        <taxon>Cytophagia</taxon>
        <taxon>Cytophagales</taxon>
        <taxon>Spirosomataceae</taxon>
        <taxon>Fibrella</taxon>
    </lineage>
</organism>
<dbReference type="KEGG" id="fae:FAES_pFAES01063"/>
<keyword evidence="3" id="KW-1185">Reference proteome</keyword>
<dbReference type="InterPro" id="IPR025407">
    <property type="entry name" value="DUF4133"/>
</dbReference>
<name>I0KHF4_9BACT</name>
<dbReference type="EMBL" id="HE796684">
    <property type="protein sequence ID" value="CCH03557.1"/>
    <property type="molecule type" value="Genomic_DNA"/>
</dbReference>
<evidence type="ECO:0000256" key="1">
    <source>
        <dbReference type="SAM" id="Phobius"/>
    </source>
</evidence>
<keyword evidence="1" id="KW-0472">Membrane</keyword>
<feature type="transmembrane region" description="Helical" evidence="1">
    <location>
        <begin position="21"/>
        <end position="42"/>
    </location>
</feature>
<dbReference type="AlphaFoldDB" id="I0KHF4"/>
<dbReference type="Pfam" id="PF13571">
    <property type="entry name" value="DUF4133"/>
    <property type="match status" value="1"/>
</dbReference>
<keyword evidence="1" id="KW-0812">Transmembrane</keyword>
<geneLocation type="plasmid" evidence="2 3">
    <name>pFAES01</name>
</geneLocation>
<evidence type="ECO:0000313" key="2">
    <source>
        <dbReference type="EMBL" id="CCH03557.1"/>
    </source>
</evidence>
<dbReference type="HOGENOM" id="CLU_141616_0_0_10"/>
<feature type="transmembrane region" description="Helical" evidence="1">
    <location>
        <begin position="48"/>
        <end position="67"/>
    </location>
</feature>
<keyword evidence="1" id="KW-1133">Transmembrane helix</keyword>
<dbReference type="Proteomes" id="UP000011058">
    <property type="component" value="Plasmid pFAES01"/>
</dbReference>
<gene>
    <name evidence="2" type="ORF">FAES_pFAES01063</name>
</gene>